<dbReference type="CDD" id="cd00075">
    <property type="entry name" value="HATPase"/>
    <property type="match status" value="1"/>
</dbReference>
<dbReference type="Pfam" id="PF02518">
    <property type="entry name" value="HATPase_c"/>
    <property type="match status" value="1"/>
</dbReference>
<gene>
    <name evidence="18" type="ORF">ACFQ03_10970</name>
</gene>
<dbReference type="InterPro" id="IPR036097">
    <property type="entry name" value="HisK_dim/P_sf"/>
</dbReference>
<keyword evidence="13 15" id="KW-0472">Membrane</keyword>
<comment type="subcellular location">
    <subcellularLocation>
        <location evidence="2">Cell membrane</location>
        <topology evidence="2">Multi-pass membrane protein</topology>
    </subcellularLocation>
</comment>
<dbReference type="SUPFAM" id="SSF158472">
    <property type="entry name" value="HAMP domain-like"/>
    <property type="match status" value="1"/>
</dbReference>
<evidence type="ECO:0000256" key="7">
    <source>
        <dbReference type="ARBA" id="ARBA00022692"/>
    </source>
</evidence>
<organism evidence="18 19">
    <name type="scientific">Paenibacillus residui</name>
    <dbReference type="NCBI Taxonomy" id="629724"/>
    <lineage>
        <taxon>Bacteria</taxon>
        <taxon>Bacillati</taxon>
        <taxon>Bacillota</taxon>
        <taxon>Bacilli</taxon>
        <taxon>Bacillales</taxon>
        <taxon>Paenibacillaceae</taxon>
        <taxon>Paenibacillus</taxon>
    </lineage>
</organism>
<feature type="transmembrane region" description="Helical" evidence="15">
    <location>
        <begin position="12"/>
        <end position="37"/>
    </location>
</feature>
<dbReference type="SMART" id="SM00388">
    <property type="entry name" value="HisKA"/>
    <property type="match status" value="1"/>
</dbReference>
<sequence>MKARKIYPTLMWNYLMIILITSLVVITSFVYVGYLIYQSIESNTIPMIKAEDIVRSDYHNIQLGEAEELGGWAEIINESNEVIHVIGEKKDSVERYTVSELYRLLSYSRDKDVYASAASFETEDGAVYSLLVKVPKEAINGAIDLMKNSDQALNKVALHLLFSILAIPVLLMLIVFIYTFWTAKRISRPLQTIAKGLTRMVGGNYATRIDLKAVPESEIGQIRDAFNVLSERLENSEREKKRLEESKQRMLIDLSHDLKTPMTTIQGYAKTLSEPIEIDEEKKKRYLKIIYNKSVRMTALIDSMFELLKLDAPDFHLSLQRKDFADFMREMVAEHYEQLDEKRLDIQVDLPHESIMLAFDQHHMSRVVANLLTNAAKYNPPGTKLRIALWQEEGSVVLEIADNGRGISDKLKATLFDPFVRGDDARSTAGGNGLGLAIAYKIVQKHGGMLFLTSSSTEKTIFSIRLPLNEQKSG</sequence>
<dbReference type="CDD" id="cd06225">
    <property type="entry name" value="HAMP"/>
    <property type="match status" value="1"/>
</dbReference>
<dbReference type="InterPro" id="IPR005467">
    <property type="entry name" value="His_kinase_dom"/>
</dbReference>
<feature type="domain" description="HAMP" evidence="17">
    <location>
        <begin position="184"/>
        <end position="238"/>
    </location>
</feature>
<keyword evidence="11 15" id="KW-1133">Transmembrane helix</keyword>
<dbReference type="InterPro" id="IPR003661">
    <property type="entry name" value="HisK_dim/P_dom"/>
</dbReference>
<comment type="catalytic activity">
    <reaction evidence="1">
        <text>ATP + protein L-histidine = ADP + protein N-phospho-L-histidine.</text>
        <dbReference type="EC" id="2.7.13.3"/>
    </reaction>
</comment>
<evidence type="ECO:0000256" key="1">
    <source>
        <dbReference type="ARBA" id="ARBA00000085"/>
    </source>
</evidence>
<evidence type="ECO:0000256" key="4">
    <source>
        <dbReference type="ARBA" id="ARBA00022475"/>
    </source>
</evidence>
<dbReference type="CDD" id="cd00082">
    <property type="entry name" value="HisKA"/>
    <property type="match status" value="1"/>
</dbReference>
<dbReference type="SUPFAM" id="SSF47384">
    <property type="entry name" value="Homodimeric domain of signal transducing histidine kinase"/>
    <property type="match status" value="1"/>
</dbReference>
<evidence type="ECO:0000256" key="12">
    <source>
        <dbReference type="ARBA" id="ARBA00023012"/>
    </source>
</evidence>
<keyword evidence="4" id="KW-1003">Cell membrane</keyword>
<dbReference type="PANTHER" id="PTHR45528">
    <property type="entry name" value="SENSOR HISTIDINE KINASE CPXA"/>
    <property type="match status" value="1"/>
</dbReference>
<keyword evidence="9" id="KW-0418">Kinase</keyword>
<reference evidence="19" key="1">
    <citation type="journal article" date="2019" name="Int. J. Syst. Evol. Microbiol.">
        <title>The Global Catalogue of Microorganisms (GCM) 10K type strain sequencing project: providing services to taxonomists for standard genome sequencing and annotation.</title>
        <authorList>
            <consortium name="The Broad Institute Genomics Platform"/>
            <consortium name="The Broad Institute Genome Sequencing Center for Infectious Disease"/>
            <person name="Wu L."/>
            <person name="Ma J."/>
        </authorList>
    </citation>
    <scope>NUCLEOTIDE SEQUENCE [LARGE SCALE GENOMIC DNA]</scope>
    <source>
        <strain evidence="19">CCUG 57263</strain>
    </source>
</reference>
<dbReference type="SUPFAM" id="SSF55874">
    <property type="entry name" value="ATPase domain of HSP90 chaperone/DNA topoisomerase II/histidine kinase"/>
    <property type="match status" value="1"/>
</dbReference>
<dbReference type="Proteomes" id="UP001597120">
    <property type="component" value="Unassembled WGS sequence"/>
</dbReference>
<dbReference type="GO" id="GO:0005524">
    <property type="term" value="F:ATP binding"/>
    <property type="evidence" value="ECO:0007669"/>
    <property type="project" value="UniProtKB-KW"/>
</dbReference>
<proteinExistence type="predicted"/>
<accession>A0ABW3DBK5</accession>
<evidence type="ECO:0000256" key="13">
    <source>
        <dbReference type="ARBA" id="ARBA00023136"/>
    </source>
</evidence>
<dbReference type="InterPro" id="IPR003594">
    <property type="entry name" value="HATPase_dom"/>
</dbReference>
<dbReference type="InterPro" id="IPR036890">
    <property type="entry name" value="HATPase_C_sf"/>
</dbReference>
<dbReference type="PANTHER" id="PTHR45528:SF1">
    <property type="entry name" value="SENSOR HISTIDINE KINASE CPXA"/>
    <property type="match status" value="1"/>
</dbReference>
<protein>
    <recommendedName>
        <fullName evidence="3">histidine kinase</fullName>
        <ecNumber evidence="3">2.7.13.3</ecNumber>
    </recommendedName>
</protein>
<evidence type="ECO:0000313" key="19">
    <source>
        <dbReference type="Proteomes" id="UP001597120"/>
    </source>
</evidence>
<evidence type="ECO:0000256" key="11">
    <source>
        <dbReference type="ARBA" id="ARBA00022989"/>
    </source>
</evidence>
<evidence type="ECO:0000259" key="16">
    <source>
        <dbReference type="PROSITE" id="PS50109"/>
    </source>
</evidence>
<evidence type="ECO:0000256" key="5">
    <source>
        <dbReference type="ARBA" id="ARBA00022553"/>
    </source>
</evidence>
<evidence type="ECO:0000256" key="15">
    <source>
        <dbReference type="SAM" id="Phobius"/>
    </source>
</evidence>
<dbReference type="Gene3D" id="1.10.287.130">
    <property type="match status" value="1"/>
</dbReference>
<dbReference type="RefSeq" id="WP_186328404.1">
    <property type="nucleotide sequence ID" value="NZ_JBHTIU010000034.1"/>
</dbReference>
<dbReference type="PRINTS" id="PR00344">
    <property type="entry name" value="BCTRLSENSOR"/>
</dbReference>
<keyword evidence="19" id="KW-1185">Reference proteome</keyword>
<dbReference type="PROSITE" id="PS50109">
    <property type="entry name" value="HIS_KIN"/>
    <property type="match status" value="1"/>
</dbReference>
<feature type="coiled-coil region" evidence="14">
    <location>
        <begin position="219"/>
        <end position="253"/>
    </location>
</feature>
<name>A0ABW3DBK5_9BACL</name>
<evidence type="ECO:0000313" key="18">
    <source>
        <dbReference type="EMBL" id="MFD0869673.1"/>
    </source>
</evidence>
<evidence type="ECO:0000256" key="14">
    <source>
        <dbReference type="SAM" id="Coils"/>
    </source>
</evidence>
<keyword evidence="14" id="KW-0175">Coiled coil</keyword>
<evidence type="ECO:0000256" key="3">
    <source>
        <dbReference type="ARBA" id="ARBA00012438"/>
    </source>
</evidence>
<dbReference type="Pfam" id="PF00512">
    <property type="entry name" value="HisKA"/>
    <property type="match status" value="1"/>
</dbReference>
<dbReference type="InterPro" id="IPR050398">
    <property type="entry name" value="HssS/ArlS-like"/>
</dbReference>
<dbReference type="InterPro" id="IPR003660">
    <property type="entry name" value="HAMP_dom"/>
</dbReference>
<comment type="caution">
    <text evidence="18">The sequence shown here is derived from an EMBL/GenBank/DDBJ whole genome shotgun (WGS) entry which is preliminary data.</text>
</comment>
<keyword evidence="6" id="KW-0808">Transferase</keyword>
<keyword evidence="10 18" id="KW-0067">ATP-binding</keyword>
<keyword evidence="12" id="KW-0902">Two-component regulatory system</keyword>
<evidence type="ECO:0000259" key="17">
    <source>
        <dbReference type="PROSITE" id="PS50885"/>
    </source>
</evidence>
<keyword evidence="8" id="KW-0547">Nucleotide-binding</keyword>
<evidence type="ECO:0000256" key="6">
    <source>
        <dbReference type="ARBA" id="ARBA00022679"/>
    </source>
</evidence>
<dbReference type="InterPro" id="IPR004358">
    <property type="entry name" value="Sig_transdc_His_kin-like_C"/>
</dbReference>
<dbReference type="Gene3D" id="6.10.340.10">
    <property type="match status" value="1"/>
</dbReference>
<evidence type="ECO:0000256" key="8">
    <source>
        <dbReference type="ARBA" id="ARBA00022741"/>
    </source>
</evidence>
<feature type="transmembrane region" description="Helical" evidence="15">
    <location>
        <begin position="156"/>
        <end position="181"/>
    </location>
</feature>
<dbReference type="SMART" id="SM00304">
    <property type="entry name" value="HAMP"/>
    <property type="match status" value="1"/>
</dbReference>
<evidence type="ECO:0000256" key="10">
    <source>
        <dbReference type="ARBA" id="ARBA00022840"/>
    </source>
</evidence>
<dbReference type="EMBL" id="JBHTIU010000034">
    <property type="protein sequence ID" value="MFD0869673.1"/>
    <property type="molecule type" value="Genomic_DNA"/>
</dbReference>
<dbReference type="Gene3D" id="3.30.565.10">
    <property type="entry name" value="Histidine kinase-like ATPase, C-terminal domain"/>
    <property type="match status" value="1"/>
</dbReference>
<dbReference type="EC" id="2.7.13.3" evidence="3"/>
<evidence type="ECO:0000256" key="2">
    <source>
        <dbReference type="ARBA" id="ARBA00004651"/>
    </source>
</evidence>
<keyword evidence="7 15" id="KW-0812">Transmembrane</keyword>
<dbReference type="PROSITE" id="PS50885">
    <property type="entry name" value="HAMP"/>
    <property type="match status" value="1"/>
</dbReference>
<feature type="domain" description="Histidine kinase" evidence="16">
    <location>
        <begin position="253"/>
        <end position="470"/>
    </location>
</feature>
<evidence type="ECO:0000256" key="9">
    <source>
        <dbReference type="ARBA" id="ARBA00022777"/>
    </source>
</evidence>
<dbReference type="SMART" id="SM00387">
    <property type="entry name" value="HATPase_c"/>
    <property type="match status" value="1"/>
</dbReference>
<dbReference type="Pfam" id="PF00672">
    <property type="entry name" value="HAMP"/>
    <property type="match status" value="1"/>
</dbReference>
<keyword evidence="5" id="KW-0597">Phosphoprotein</keyword>